<dbReference type="Proteomes" id="UP001487740">
    <property type="component" value="Unassembled WGS sequence"/>
</dbReference>
<feature type="region of interest" description="Disordered" evidence="1">
    <location>
        <begin position="15"/>
        <end position="36"/>
    </location>
</feature>
<keyword evidence="3" id="KW-1185">Reference proteome</keyword>
<evidence type="ECO:0000256" key="1">
    <source>
        <dbReference type="SAM" id="MobiDB-lite"/>
    </source>
</evidence>
<comment type="caution">
    <text evidence="2">The sequence shown here is derived from an EMBL/GenBank/DDBJ whole genome shotgun (WGS) entry which is preliminary data.</text>
</comment>
<protein>
    <submittedName>
        <fullName evidence="2">Uncharacterized protein</fullName>
    </submittedName>
</protein>
<evidence type="ECO:0000313" key="2">
    <source>
        <dbReference type="EMBL" id="KAK8404827.1"/>
    </source>
</evidence>
<name>A0AAW0V1R1_SCYPA</name>
<feature type="compositionally biased region" description="Basic and acidic residues" evidence="1">
    <location>
        <begin position="16"/>
        <end position="27"/>
    </location>
</feature>
<dbReference type="EMBL" id="JARAKH010000003">
    <property type="protein sequence ID" value="KAK8404827.1"/>
    <property type="molecule type" value="Genomic_DNA"/>
</dbReference>
<feature type="compositionally biased region" description="Basic residues" evidence="1">
    <location>
        <begin position="278"/>
        <end position="293"/>
    </location>
</feature>
<feature type="region of interest" description="Disordered" evidence="1">
    <location>
        <begin position="273"/>
        <end position="293"/>
    </location>
</feature>
<gene>
    <name evidence="2" type="ORF">O3P69_001433</name>
</gene>
<accession>A0AAW0V1R1</accession>
<feature type="compositionally biased region" description="Basic and acidic residues" evidence="1">
    <location>
        <begin position="57"/>
        <end position="86"/>
    </location>
</feature>
<evidence type="ECO:0000313" key="3">
    <source>
        <dbReference type="Proteomes" id="UP001487740"/>
    </source>
</evidence>
<reference evidence="2 3" key="1">
    <citation type="submission" date="2023-03" db="EMBL/GenBank/DDBJ databases">
        <title>High-quality genome of Scylla paramamosain provides insights in environmental adaptation.</title>
        <authorList>
            <person name="Zhang L."/>
        </authorList>
    </citation>
    <scope>NUCLEOTIDE SEQUENCE [LARGE SCALE GENOMIC DNA]</scope>
    <source>
        <strain evidence="2">LZ_2023a</strain>
        <tissue evidence="2">Muscle</tissue>
    </source>
</reference>
<feature type="region of interest" description="Disordered" evidence="1">
    <location>
        <begin position="57"/>
        <end position="90"/>
    </location>
</feature>
<proteinExistence type="predicted"/>
<organism evidence="2 3">
    <name type="scientific">Scylla paramamosain</name>
    <name type="common">Mud crab</name>
    <dbReference type="NCBI Taxonomy" id="85552"/>
    <lineage>
        <taxon>Eukaryota</taxon>
        <taxon>Metazoa</taxon>
        <taxon>Ecdysozoa</taxon>
        <taxon>Arthropoda</taxon>
        <taxon>Crustacea</taxon>
        <taxon>Multicrustacea</taxon>
        <taxon>Malacostraca</taxon>
        <taxon>Eumalacostraca</taxon>
        <taxon>Eucarida</taxon>
        <taxon>Decapoda</taxon>
        <taxon>Pleocyemata</taxon>
        <taxon>Brachyura</taxon>
        <taxon>Eubrachyura</taxon>
        <taxon>Portunoidea</taxon>
        <taxon>Portunidae</taxon>
        <taxon>Portuninae</taxon>
        <taxon>Scylla</taxon>
    </lineage>
</organism>
<dbReference type="AlphaFoldDB" id="A0AAW0V1R1"/>
<sequence>MAACRALPSRRSLLPRQDHVAAADPARDSGPANSHPLLRLSVVSSPADSLLNAIPERHEDRLERKGDQRDEKSCSSEVFGERERRRSGGRLKSTGLASVCQVRREKPWRASPLSLSYANIRPANRLTSMYRPSRTVSLVWAWVWAWCGVPAGVLGAAAIPPGLTTEAHIFTGPTTTTPPPPAPPEDFTVTYKDVFASFVHLTFSYNATFNLTKVTVIYKDPHDSSRHYITLKTVANGGDFDPTSLYEPASGRLGFEFRLGGLYRLRRYNLRADGIPRPHPHGRHQLHFPHRGR</sequence>